<dbReference type="EMBL" id="JH159151">
    <property type="protein sequence ID" value="EGZ27236.1"/>
    <property type="molecule type" value="Genomic_DNA"/>
</dbReference>
<keyword evidence="4" id="KW-1185">Reference proteome</keyword>
<keyword evidence="1" id="KW-0472">Membrane</keyword>
<dbReference type="InterPro" id="IPR008906">
    <property type="entry name" value="HATC_C_dom"/>
</dbReference>
<dbReference type="KEGG" id="psoj:PHYSODRAFT_420054"/>
<dbReference type="GO" id="GO:0046983">
    <property type="term" value="F:protein dimerization activity"/>
    <property type="evidence" value="ECO:0007669"/>
    <property type="project" value="InterPro"/>
</dbReference>
<protein>
    <recommendedName>
        <fullName evidence="2">HAT C-terminal dimerisation domain-containing protein</fullName>
    </recommendedName>
</protein>
<evidence type="ECO:0000256" key="1">
    <source>
        <dbReference type="SAM" id="Phobius"/>
    </source>
</evidence>
<feature type="transmembrane region" description="Helical" evidence="1">
    <location>
        <begin position="12"/>
        <end position="36"/>
    </location>
</feature>
<evidence type="ECO:0000259" key="2">
    <source>
        <dbReference type="Pfam" id="PF05699"/>
    </source>
</evidence>
<feature type="domain" description="HAT C-terminal dimerisation" evidence="2">
    <location>
        <begin position="2"/>
        <end position="52"/>
    </location>
</feature>
<evidence type="ECO:0000313" key="4">
    <source>
        <dbReference type="Proteomes" id="UP000002640"/>
    </source>
</evidence>
<accession>G4YPA2</accession>
<dbReference type="InterPro" id="IPR012337">
    <property type="entry name" value="RNaseH-like_sf"/>
</dbReference>
<evidence type="ECO:0000313" key="3">
    <source>
        <dbReference type="EMBL" id="EGZ27236.1"/>
    </source>
</evidence>
<keyword evidence="1" id="KW-0812">Transmembrane</keyword>
<dbReference type="Pfam" id="PF05699">
    <property type="entry name" value="Dimer_Tnp_hAT"/>
    <property type="match status" value="1"/>
</dbReference>
<feature type="non-terminal residue" evidence="3">
    <location>
        <position position="1"/>
    </location>
</feature>
<proteinExistence type="predicted"/>
<reference evidence="3 4" key="1">
    <citation type="journal article" date="2006" name="Science">
        <title>Phytophthora genome sequences uncover evolutionary origins and mechanisms of pathogenesis.</title>
        <authorList>
            <person name="Tyler B.M."/>
            <person name="Tripathy S."/>
            <person name="Zhang X."/>
            <person name="Dehal P."/>
            <person name="Jiang R.H."/>
            <person name="Aerts A."/>
            <person name="Arredondo F.D."/>
            <person name="Baxter L."/>
            <person name="Bensasson D."/>
            <person name="Beynon J.L."/>
            <person name="Chapman J."/>
            <person name="Damasceno C.M."/>
            <person name="Dorrance A.E."/>
            <person name="Dou D."/>
            <person name="Dickerman A.W."/>
            <person name="Dubchak I.L."/>
            <person name="Garbelotto M."/>
            <person name="Gijzen M."/>
            <person name="Gordon S.G."/>
            <person name="Govers F."/>
            <person name="Grunwald N.J."/>
            <person name="Huang W."/>
            <person name="Ivors K.L."/>
            <person name="Jones R.W."/>
            <person name="Kamoun S."/>
            <person name="Krampis K."/>
            <person name="Lamour K.H."/>
            <person name="Lee M.K."/>
            <person name="McDonald W.H."/>
            <person name="Medina M."/>
            <person name="Meijer H.J."/>
            <person name="Nordberg E.K."/>
            <person name="Maclean D.J."/>
            <person name="Ospina-Giraldo M.D."/>
            <person name="Morris P.F."/>
            <person name="Phuntumart V."/>
            <person name="Putnam N.H."/>
            <person name="Rash S."/>
            <person name="Rose J.K."/>
            <person name="Sakihama Y."/>
            <person name="Salamov A.A."/>
            <person name="Savidor A."/>
            <person name="Scheuring C.F."/>
            <person name="Smith B.M."/>
            <person name="Sobral B.W."/>
            <person name="Terry A."/>
            <person name="Torto-Alalibo T.A."/>
            <person name="Win J."/>
            <person name="Xu Z."/>
            <person name="Zhang H."/>
            <person name="Grigoriev I.V."/>
            <person name="Rokhsar D.S."/>
            <person name="Boore J.L."/>
        </authorList>
    </citation>
    <scope>NUCLEOTIDE SEQUENCE [LARGE SCALE GENOMIC DNA]</scope>
    <source>
        <strain evidence="3 4">P6497</strain>
    </source>
</reference>
<organism evidence="3 4">
    <name type="scientific">Phytophthora sojae (strain P6497)</name>
    <name type="common">Soybean stem and root rot agent</name>
    <name type="synonym">Phytophthora megasperma f. sp. glycines</name>
    <dbReference type="NCBI Taxonomy" id="1094619"/>
    <lineage>
        <taxon>Eukaryota</taxon>
        <taxon>Sar</taxon>
        <taxon>Stramenopiles</taxon>
        <taxon>Oomycota</taxon>
        <taxon>Peronosporomycetes</taxon>
        <taxon>Peronosporales</taxon>
        <taxon>Peronosporaceae</taxon>
        <taxon>Phytophthora</taxon>
    </lineage>
</organism>
<dbReference type="AlphaFoldDB" id="G4YPA2"/>
<sequence length="57" mass="6732">ETEYPRLTRIATLIFTVPISFAAAERVSSFFSFVWLKRRNRLATDKVEKLVFFTLTF</sequence>
<feature type="non-terminal residue" evidence="3">
    <location>
        <position position="57"/>
    </location>
</feature>
<dbReference type="RefSeq" id="XP_009514511.1">
    <property type="nucleotide sequence ID" value="XM_009516216.1"/>
</dbReference>
<keyword evidence="1" id="KW-1133">Transmembrane helix</keyword>
<name>G4YPA2_PHYSP</name>
<gene>
    <name evidence="3" type="ORF">PHYSODRAFT_420054</name>
</gene>
<dbReference type="InParanoid" id="G4YPA2"/>
<dbReference type="SMR" id="G4YPA2"/>
<dbReference type="SUPFAM" id="SSF53098">
    <property type="entry name" value="Ribonuclease H-like"/>
    <property type="match status" value="1"/>
</dbReference>
<dbReference type="GeneID" id="20652099"/>
<dbReference type="Proteomes" id="UP000002640">
    <property type="component" value="Unassembled WGS sequence"/>
</dbReference>